<feature type="region of interest" description="Disordered" evidence="1">
    <location>
        <begin position="1"/>
        <end position="21"/>
    </location>
</feature>
<sequence length="298" mass="34757">MKNKRRQTPQHISPKFEPNTKNNRSNGMITLFISMALFVTLFFFGYHYYMGIEKSYSHSIEEINWIEKADRLSKNQPTTFLVVGLSFPDGGRIESQQATSWNLITLNPKTGQGLLSQVNAHLEIDNKPLYQWNPRHQTDLLLNKLEIILDQNIDHLTVIYLSETKSLIDLFPNITITPQVDYSYNDLHLQKNQNTLLSGRLALQYMLNQGEETVSERNQRVNEVLLGIWNEVYGLNNLPHWKTYFDEASQIVYSSLSWQDYLRLNFGSYQKAIKNLTILEVDKDNLEELRTKVKEIIN</sequence>
<evidence type="ECO:0000313" key="3">
    <source>
        <dbReference type="EMBL" id="SJZ52969.1"/>
    </source>
</evidence>
<name>A0A1T4LDX4_9LACT</name>
<dbReference type="EMBL" id="FUWO01000007">
    <property type="protein sequence ID" value="SJZ52969.1"/>
    <property type="molecule type" value="Genomic_DNA"/>
</dbReference>
<evidence type="ECO:0000256" key="1">
    <source>
        <dbReference type="SAM" id="MobiDB-lite"/>
    </source>
</evidence>
<dbReference type="STRING" id="1121925.SAMN02746011_01064"/>
<dbReference type="AlphaFoldDB" id="A0A1T4LDX4"/>
<keyword evidence="4" id="KW-1185">Reference proteome</keyword>
<evidence type="ECO:0000313" key="4">
    <source>
        <dbReference type="Proteomes" id="UP000189941"/>
    </source>
</evidence>
<gene>
    <name evidence="3" type="ORF">SAMN02746011_01064</name>
</gene>
<accession>A0A1T4LDX4</accession>
<dbReference type="Proteomes" id="UP000189941">
    <property type="component" value="Unassembled WGS sequence"/>
</dbReference>
<dbReference type="Gene3D" id="3.40.630.190">
    <property type="entry name" value="LCP protein"/>
    <property type="match status" value="1"/>
</dbReference>
<evidence type="ECO:0000256" key="2">
    <source>
        <dbReference type="SAM" id="Phobius"/>
    </source>
</evidence>
<keyword evidence="2" id="KW-1133">Transmembrane helix</keyword>
<dbReference type="OrthoDB" id="9782542at2"/>
<keyword evidence="2" id="KW-0472">Membrane</keyword>
<feature type="transmembrane region" description="Helical" evidence="2">
    <location>
        <begin position="29"/>
        <end position="49"/>
    </location>
</feature>
<reference evidence="4" key="1">
    <citation type="submission" date="2017-02" db="EMBL/GenBank/DDBJ databases">
        <authorList>
            <person name="Varghese N."/>
            <person name="Submissions S."/>
        </authorList>
    </citation>
    <scope>NUCLEOTIDE SEQUENCE [LARGE SCALE GENOMIC DNA]</scope>
    <source>
        <strain evidence="4">DSM 15739</strain>
    </source>
</reference>
<dbReference type="RefSeq" id="WP_078755822.1">
    <property type="nucleotide sequence ID" value="NZ_FUWO01000007.1"/>
</dbReference>
<organism evidence="3 4">
    <name type="scientific">Globicatella sulfidifaciens DSM 15739</name>
    <dbReference type="NCBI Taxonomy" id="1121925"/>
    <lineage>
        <taxon>Bacteria</taxon>
        <taxon>Bacillati</taxon>
        <taxon>Bacillota</taxon>
        <taxon>Bacilli</taxon>
        <taxon>Lactobacillales</taxon>
        <taxon>Aerococcaceae</taxon>
        <taxon>Globicatella</taxon>
    </lineage>
</organism>
<keyword evidence="2" id="KW-0812">Transmembrane</keyword>
<proteinExistence type="predicted"/>
<protein>
    <submittedName>
        <fullName evidence="3">Anionic cell wall polymer biosynthesis enzyme, LytR-Cps2A-Psr (LCP) family</fullName>
    </submittedName>
</protein>